<gene>
    <name evidence="2" type="ORF">EJB05_16726</name>
</gene>
<feature type="non-terminal residue" evidence="2">
    <location>
        <position position="1"/>
    </location>
</feature>
<reference evidence="2 3" key="1">
    <citation type="journal article" date="2019" name="Sci. Rep.">
        <title>A high-quality genome of Eragrostis curvula grass provides insights into Poaceae evolution and supports new strategies to enhance forage quality.</title>
        <authorList>
            <person name="Carballo J."/>
            <person name="Santos B.A.C.M."/>
            <person name="Zappacosta D."/>
            <person name="Garbus I."/>
            <person name="Selva J.P."/>
            <person name="Gallo C.A."/>
            <person name="Diaz A."/>
            <person name="Albertini E."/>
            <person name="Caccamo M."/>
            <person name="Echenique V."/>
        </authorList>
    </citation>
    <scope>NUCLEOTIDE SEQUENCE [LARGE SCALE GENOMIC DNA]</scope>
    <source>
        <strain evidence="3">cv. Victoria</strain>
        <tissue evidence="2">Leaf</tissue>
    </source>
</reference>
<dbReference type="AlphaFoldDB" id="A0A5J9VH76"/>
<dbReference type="EMBL" id="RWGY01000009">
    <property type="protein sequence ID" value="TVU34871.1"/>
    <property type="molecule type" value="Genomic_DNA"/>
</dbReference>
<organism evidence="2 3">
    <name type="scientific">Eragrostis curvula</name>
    <name type="common">weeping love grass</name>
    <dbReference type="NCBI Taxonomy" id="38414"/>
    <lineage>
        <taxon>Eukaryota</taxon>
        <taxon>Viridiplantae</taxon>
        <taxon>Streptophyta</taxon>
        <taxon>Embryophyta</taxon>
        <taxon>Tracheophyta</taxon>
        <taxon>Spermatophyta</taxon>
        <taxon>Magnoliopsida</taxon>
        <taxon>Liliopsida</taxon>
        <taxon>Poales</taxon>
        <taxon>Poaceae</taxon>
        <taxon>PACMAD clade</taxon>
        <taxon>Chloridoideae</taxon>
        <taxon>Eragrostideae</taxon>
        <taxon>Eragrostidinae</taxon>
        <taxon>Eragrostis</taxon>
    </lineage>
</organism>
<keyword evidence="3" id="KW-1185">Reference proteome</keyword>
<proteinExistence type="predicted"/>
<comment type="caution">
    <text evidence="2">The sequence shown here is derived from an EMBL/GenBank/DDBJ whole genome shotgun (WGS) entry which is preliminary data.</text>
</comment>
<feature type="compositionally biased region" description="Gly residues" evidence="1">
    <location>
        <begin position="17"/>
        <end position="28"/>
    </location>
</feature>
<evidence type="ECO:0000313" key="2">
    <source>
        <dbReference type="EMBL" id="TVU34871.1"/>
    </source>
</evidence>
<dbReference type="Gramene" id="TVU34871">
    <property type="protein sequence ID" value="TVU34871"/>
    <property type="gene ID" value="EJB05_16726"/>
</dbReference>
<feature type="compositionally biased region" description="Polar residues" evidence="1">
    <location>
        <begin position="91"/>
        <end position="100"/>
    </location>
</feature>
<evidence type="ECO:0000256" key="1">
    <source>
        <dbReference type="SAM" id="MobiDB-lite"/>
    </source>
</evidence>
<protein>
    <submittedName>
        <fullName evidence="2">Uncharacterized protein</fullName>
    </submittedName>
</protein>
<feature type="compositionally biased region" description="Low complexity" evidence="1">
    <location>
        <begin position="72"/>
        <end position="85"/>
    </location>
</feature>
<feature type="region of interest" description="Disordered" evidence="1">
    <location>
        <begin position="1"/>
        <end position="100"/>
    </location>
</feature>
<sequence length="100" mass="9970">METAAGSRWRPGRATDGSGGGRRAGCGSGRPRADGAAAVELPDKSGRTGTAVLVLPSDDLTRISSTRGEAALSRSTSPLSLPCSPTDGNGAAQSADSDNR</sequence>
<feature type="non-terminal residue" evidence="2">
    <location>
        <position position="100"/>
    </location>
</feature>
<dbReference type="Proteomes" id="UP000324897">
    <property type="component" value="Unassembled WGS sequence"/>
</dbReference>
<accession>A0A5J9VH76</accession>
<evidence type="ECO:0000313" key="3">
    <source>
        <dbReference type="Proteomes" id="UP000324897"/>
    </source>
</evidence>
<name>A0A5J9VH76_9POAL</name>